<dbReference type="PROSITE" id="PS00957">
    <property type="entry name" value="NAD_G3PDH"/>
    <property type="match status" value="1"/>
</dbReference>
<dbReference type="SUPFAM" id="SSF48179">
    <property type="entry name" value="6-phosphogluconate dehydrogenase C-terminal domain-like"/>
    <property type="match status" value="1"/>
</dbReference>
<dbReference type="PANTHER" id="PTHR11728">
    <property type="entry name" value="GLYCEROL-3-PHOSPHATE DEHYDROGENASE"/>
    <property type="match status" value="1"/>
</dbReference>
<evidence type="ECO:0000256" key="9">
    <source>
        <dbReference type="SAM" id="SignalP"/>
    </source>
</evidence>
<dbReference type="InterPro" id="IPR008927">
    <property type="entry name" value="6-PGluconate_DH-like_C_sf"/>
</dbReference>
<dbReference type="FunFam" id="3.40.50.720:FF:000019">
    <property type="entry name" value="Glycerol-3-phosphate dehydrogenase [NAD(P)+]"/>
    <property type="match status" value="1"/>
</dbReference>
<keyword evidence="2 7" id="KW-0560">Oxidoreductase</keyword>
<sequence length="427" mass="45168">MLVGAIRGGARASHVQLMAWWCLAWASPSMAACFMPFCTPCATSGTTPTSGRLATTLQPHARGAGVAMTQAEREETLILLAGRQVPAANIKVAIYGGGNFGTAMACVLGRKGVQAALVVRKAAVCEQINEHHINPYYQSDLLLPKTVTATLDPQTAFADADFIFHAIPVQYSRESLLKVAHLIPPDVPVISLSKGIETSSLMMMSELLPEVLGHDRPFAYISGPSFAAEIVQGMATAVTVASTDRDLALDLMALFTSNNFRALYTPDVVGVEVGGAVKNVIAIAAGMCEGLGLGTNAMAALVTRGCAEMRRLVVSLGGESATVFGLSGVGDTFGTCFGPLSRNRMVGYRLGQGEALEDIVSSMSEVAEGVATSGALARLVRQQVKGYRRDLKYPILLGVAKILEGELTPAEGLKNLMEMPLKLEDHW</sequence>
<dbReference type="GO" id="GO:0020015">
    <property type="term" value="C:glycosome"/>
    <property type="evidence" value="ECO:0007669"/>
    <property type="project" value="UniProtKB-SubCell"/>
</dbReference>
<dbReference type="PANTHER" id="PTHR11728:SF1">
    <property type="entry name" value="GLYCEROL-3-PHOSPHATE DEHYDROGENASE [NAD(+)] 2, CHLOROPLASTIC"/>
    <property type="match status" value="1"/>
</dbReference>
<protein>
    <recommendedName>
        <fullName evidence="8">Glycerol-3-phosphate dehydrogenase [NAD(+)]</fullName>
        <ecNumber evidence="8">1.1.1.8</ecNumber>
    </recommendedName>
</protein>
<dbReference type="EC" id="1.1.1.8" evidence="8"/>
<evidence type="ECO:0000313" key="13">
    <source>
        <dbReference type="Proteomes" id="UP001515480"/>
    </source>
</evidence>
<comment type="caution">
    <text evidence="12">The sequence shown here is derived from an EMBL/GenBank/DDBJ whole genome shotgun (WGS) entry which is preliminary data.</text>
</comment>
<comment type="catalytic activity">
    <reaction evidence="4 8">
        <text>sn-glycerol 3-phosphate + NAD(+) = dihydroxyacetone phosphate + NADH + H(+)</text>
        <dbReference type="Rhea" id="RHEA:11092"/>
        <dbReference type="ChEBI" id="CHEBI:15378"/>
        <dbReference type="ChEBI" id="CHEBI:57540"/>
        <dbReference type="ChEBI" id="CHEBI:57597"/>
        <dbReference type="ChEBI" id="CHEBI:57642"/>
        <dbReference type="ChEBI" id="CHEBI:57945"/>
        <dbReference type="EC" id="1.1.1.8"/>
    </reaction>
</comment>
<dbReference type="InterPro" id="IPR011128">
    <property type="entry name" value="G3P_DH_NAD-dep_N"/>
</dbReference>
<evidence type="ECO:0000313" key="12">
    <source>
        <dbReference type="EMBL" id="KAL1498468.1"/>
    </source>
</evidence>
<feature type="domain" description="Glycerol-3-phosphate dehydrogenase NAD-dependent C-terminal" evidence="11">
    <location>
        <begin position="267"/>
        <end position="412"/>
    </location>
</feature>
<evidence type="ECO:0000256" key="6">
    <source>
        <dbReference type="ARBA" id="ARBA00084116"/>
    </source>
</evidence>
<evidence type="ECO:0000259" key="10">
    <source>
        <dbReference type="Pfam" id="PF01210"/>
    </source>
</evidence>
<comment type="subcellular location">
    <subcellularLocation>
        <location evidence="5">Glycosome</location>
    </subcellularLocation>
</comment>
<dbReference type="Pfam" id="PF07479">
    <property type="entry name" value="NAD_Gly3P_dh_C"/>
    <property type="match status" value="1"/>
</dbReference>
<dbReference type="GO" id="GO:0046168">
    <property type="term" value="P:glycerol-3-phosphate catabolic process"/>
    <property type="evidence" value="ECO:0007669"/>
    <property type="project" value="UniProtKB-UniRule"/>
</dbReference>
<dbReference type="InterPro" id="IPR006168">
    <property type="entry name" value="G3P_DH_NAD-dep"/>
</dbReference>
<evidence type="ECO:0000256" key="1">
    <source>
        <dbReference type="ARBA" id="ARBA00011009"/>
    </source>
</evidence>
<dbReference type="GO" id="GO:0141152">
    <property type="term" value="F:glycerol-3-phosphate dehydrogenase (NAD+) activity"/>
    <property type="evidence" value="ECO:0007669"/>
    <property type="project" value="UniProtKB-UniRule"/>
</dbReference>
<dbReference type="Proteomes" id="UP001515480">
    <property type="component" value="Unassembled WGS sequence"/>
</dbReference>
<dbReference type="AlphaFoldDB" id="A0AB34IDZ7"/>
<dbReference type="Pfam" id="PF01210">
    <property type="entry name" value="NAD_Gly3P_dh_N"/>
    <property type="match status" value="1"/>
</dbReference>
<dbReference type="EMBL" id="JBGBPQ010000027">
    <property type="protein sequence ID" value="KAL1498468.1"/>
    <property type="molecule type" value="Genomic_DNA"/>
</dbReference>
<comment type="similarity">
    <text evidence="1 7">Belongs to the NAD-dependent glycerol-3-phosphate dehydrogenase family.</text>
</comment>
<evidence type="ECO:0000256" key="2">
    <source>
        <dbReference type="ARBA" id="ARBA00023002"/>
    </source>
</evidence>
<feature type="signal peptide" evidence="9">
    <location>
        <begin position="1"/>
        <end position="31"/>
    </location>
</feature>
<keyword evidence="9" id="KW-0732">Signal</keyword>
<name>A0AB34IDZ7_PRYPA</name>
<dbReference type="PROSITE" id="PS51257">
    <property type="entry name" value="PROKAR_LIPOPROTEIN"/>
    <property type="match status" value="1"/>
</dbReference>
<keyword evidence="3 7" id="KW-0520">NAD</keyword>
<evidence type="ECO:0000256" key="5">
    <source>
        <dbReference type="ARBA" id="ARBA00060503"/>
    </source>
</evidence>
<keyword evidence="13" id="KW-1185">Reference proteome</keyword>
<dbReference type="GO" id="GO:0005975">
    <property type="term" value="P:carbohydrate metabolic process"/>
    <property type="evidence" value="ECO:0007669"/>
    <property type="project" value="InterPro"/>
</dbReference>
<dbReference type="HAMAP" id="MF_00394">
    <property type="entry name" value="NAD_Glyc3P_dehydrog"/>
    <property type="match status" value="1"/>
</dbReference>
<dbReference type="PRINTS" id="PR00077">
    <property type="entry name" value="GPDHDRGNASE"/>
</dbReference>
<reference evidence="12 13" key="1">
    <citation type="journal article" date="2024" name="Science">
        <title>Giant polyketide synthase enzymes in the biosynthesis of giant marine polyether toxins.</title>
        <authorList>
            <person name="Fallon T.R."/>
            <person name="Shende V.V."/>
            <person name="Wierzbicki I.H."/>
            <person name="Pendleton A.L."/>
            <person name="Watervoot N.F."/>
            <person name="Auber R.P."/>
            <person name="Gonzalez D.J."/>
            <person name="Wisecaver J.H."/>
            <person name="Moore B.S."/>
        </authorList>
    </citation>
    <scope>NUCLEOTIDE SEQUENCE [LARGE SCALE GENOMIC DNA]</scope>
    <source>
        <strain evidence="12 13">12B1</strain>
    </source>
</reference>
<dbReference type="NCBIfam" id="NF000940">
    <property type="entry name" value="PRK00094.1-2"/>
    <property type="match status" value="1"/>
</dbReference>
<dbReference type="GO" id="GO:0051287">
    <property type="term" value="F:NAD binding"/>
    <property type="evidence" value="ECO:0007669"/>
    <property type="project" value="UniProtKB-UniRule"/>
</dbReference>
<dbReference type="FunFam" id="1.10.1040.10:FF:000001">
    <property type="entry name" value="Glycerol-3-phosphate dehydrogenase [NAD(P)+]"/>
    <property type="match status" value="1"/>
</dbReference>
<dbReference type="NCBIfam" id="NF000942">
    <property type="entry name" value="PRK00094.1-4"/>
    <property type="match status" value="1"/>
</dbReference>
<dbReference type="SUPFAM" id="SSF51735">
    <property type="entry name" value="NAD(P)-binding Rossmann-fold domains"/>
    <property type="match status" value="1"/>
</dbReference>
<organism evidence="12 13">
    <name type="scientific">Prymnesium parvum</name>
    <name type="common">Toxic golden alga</name>
    <dbReference type="NCBI Taxonomy" id="97485"/>
    <lineage>
        <taxon>Eukaryota</taxon>
        <taxon>Haptista</taxon>
        <taxon>Haptophyta</taxon>
        <taxon>Prymnesiophyceae</taxon>
        <taxon>Prymnesiales</taxon>
        <taxon>Prymnesiaceae</taxon>
        <taxon>Prymnesium</taxon>
    </lineage>
</organism>
<dbReference type="InterPro" id="IPR013328">
    <property type="entry name" value="6PGD_dom2"/>
</dbReference>
<evidence type="ECO:0000256" key="8">
    <source>
        <dbReference type="RuleBase" id="RU361243"/>
    </source>
</evidence>
<dbReference type="Gene3D" id="3.40.50.720">
    <property type="entry name" value="NAD(P)-binding Rossmann-like Domain"/>
    <property type="match status" value="1"/>
</dbReference>
<dbReference type="InterPro" id="IPR036291">
    <property type="entry name" value="NAD(P)-bd_dom_sf"/>
</dbReference>
<proteinExistence type="inferred from homology"/>
<accession>A0AB34IDZ7</accession>
<dbReference type="InterPro" id="IPR006109">
    <property type="entry name" value="G3P_DH_NAD-dep_C"/>
</dbReference>
<evidence type="ECO:0000256" key="7">
    <source>
        <dbReference type="RuleBase" id="RU000437"/>
    </source>
</evidence>
<feature type="chain" id="PRO_5044212258" description="Glycerol-3-phosphate dehydrogenase [NAD(+)]" evidence="9">
    <location>
        <begin position="32"/>
        <end position="427"/>
    </location>
</feature>
<evidence type="ECO:0000259" key="11">
    <source>
        <dbReference type="Pfam" id="PF07479"/>
    </source>
</evidence>
<dbReference type="GO" id="GO:0005829">
    <property type="term" value="C:cytosol"/>
    <property type="evidence" value="ECO:0007669"/>
    <property type="project" value="TreeGrafter"/>
</dbReference>
<feature type="domain" description="Glycerol-3-phosphate dehydrogenase NAD-dependent N-terminal" evidence="10">
    <location>
        <begin position="91"/>
        <end position="247"/>
    </location>
</feature>
<dbReference type="Gene3D" id="1.10.1040.10">
    <property type="entry name" value="N-(1-d-carboxylethyl)-l-norvaline Dehydrogenase, domain 2"/>
    <property type="match status" value="1"/>
</dbReference>
<gene>
    <name evidence="12" type="ORF">AB1Y20_013793</name>
</gene>
<evidence type="ECO:0000256" key="3">
    <source>
        <dbReference type="ARBA" id="ARBA00023027"/>
    </source>
</evidence>
<evidence type="ECO:0000256" key="4">
    <source>
        <dbReference type="ARBA" id="ARBA00048683"/>
    </source>
</evidence>
<keyword evidence="6" id="KW-0327">Glycosome</keyword>